<evidence type="ECO:0000313" key="9">
    <source>
        <dbReference type="Proteomes" id="UP000218231"/>
    </source>
</evidence>
<dbReference type="SUPFAM" id="SSF56112">
    <property type="entry name" value="Protein kinase-like (PK-like)"/>
    <property type="match status" value="1"/>
</dbReference>
<dbReference type="Gene3D" id="1.10.1070.11">
    <property type="entry name" value="Phosphatidylinositol 3-/4-kinase, catalytic domain"/>
    <property type="match status" value="1"/>
</dbReference>
<dbReference type="PROSITE" id="PS00916">
    <property type="entry name" value="PI3_4_KINASE_2"/>
    <property type="match status" value="1"/>
</dbReference>
<dbReference type="SMART" id="SM00145">
    <property type="entry name" value="PI3Ka"/>
    <property type="match status" value="1"/>
</dbReference>
<dbReference type="PROSITE" id="PS51545">
    <property type="entry name" value="PIK_HELICAL"/>
    <property type="match status" value="1"/>
</dbReference>
<proteinExistence type="inferred from homology"/>
<feature type="region of interest" description="Disordered" evidence="5">
    <location>
        <begin position="529"/>
        <end position="548"/>
    </location>
</feature>
<evidence type="ECO:0000313" key="8">
    <source>
        <dbReference type="EMBL" id="PAV70721.1"/>
    </source>
</evidence>
<evidence type="ECO:0000256" key="4">
    <source>
        <dbReference type="ARBA" id="ARBA00022777"/>
    </source>
</evidence>
<dbReference type="GO" id="GO:0005737">
    <property type="term" value="C:cytoplasm"/>
    <property type="evidence" value="ECO:0007669"/>
    <property type="project" value="TreeGrafter"/>
</dbReference>
<dbReference type="InterPro" id="IPR001263">
    <property type="entry name" value="PI3K_accessory_dom"/>
</dbReference>
<comment type="caution">
    <text evidence="8">The sequence shown here is derived from an EMBL/GenBank/DDBJ whole genome shotgun (WGS) entry which is preliminary data.</text>
</comment>
<dbReference type="Gene3D" id="1.25.40.70">
    <property type="entry name" value="Phosphatidylinositol 3-kinase, accessory domain (PIK)"/>
    <property type="match status" value="1"/>
</dbReference>
<keyword evidence="3" id="KW-0808">Transferase</keyword>
<dbReference type="InterPro" id="IPR018936">
    <property type="entry name" value="PI3/4_kinase_CS"/>
</dbReference>
<gene>
    <name evidence="8" type="ORF">WR25_05358</name>
</gene>
<feature type="compositionally biased region" description="Basic and acidic residues" evidence="5">
    <location>
        <begin position="529"/>
        <end position="541"/>
    </location>
</feature>
<dbReference type="GO" id="GO:0046854">
    <property type="term" value="P:phosphatidylinositol phosphate biosynthetic process"/>
    <property type="evidence" value="ECO:0007669"/>
    <property type="project" value="InterPro"/>
</dbReference>
<dbReference type="EC" id="2.7.1.67" evidence="2"/>
<reference evidence="8 9" key="1">
    <citation type="journal article" date="2017" name="Curr. Biol.">
        <title>Genome architecture and evolution of a unichromosomal asexual nematode.</title>
        <authorList>
            <person name="Fradin H."/>
            <person name="Zegar C."/>
            <person name="Gutwein M."/>
            <person name="Lucas J."/>
            <person name="Kovtun M."/>
            <person name="Corcoran D."/>
            <person name="Baugh L.R."/>
            <person name="Kiontke K."/>
            <person name="Gunsalus K."/>
            <person name="Fitch D.H."/>
            <person name="Piano F."/>
        </authorList>
    </citation>
    <scope>NUCLEOTIDE SEQUENCE [LARGE SCALE GENOMIC DNA]</scope>
    <source>
        <strain evidence="8">PF1309</strain>
    </source>
</reference>
<dbReference type="InterPro" id="IPR045495">
    <property type="entry name" value="PI4K_N"/>
</dbReference>
<comment type="similarity">
    <text evidence="1">Belongs to the PI3/PI4-kinase family. Type III PI4K subfamily.</text>
</comment>
<evidence type="ECO:0000256" key="5">
    <source>
        <dbReference type="SAM" id="MobiDB-lite"/>
    </source>
</evidence>
<feature type="region of interest" description="Disordered" evidence="5">
    <location>
        <begin position="196"/>
        <end position="215"/>
    </location>
</feature>
<feature type="domain" description="PI3K/PI4K catalytic" evidence="6">
    <location>
        <begin position="1785"/>
        <end position="2058"/>
    </location>
</feature>
<evidence type="ECO:0000256" key="3">
    <source>
        <dbReference type="ARBA" id="ARBA00022679"/>
    </source>
</evidence>
<evidence type="ECO:0000259" key="6">
    <source>
        <dbReference type="PROSITE" id="PS50290"/>
    </source>
</evidence>
<evidence type="ECO:0000256" key="2">
    <source>
        <dbReference type="ARBA" id="ARBA00012169"/>
    </source>
</evidence>
<dbReference type="FunFam" id="1.10.1070.11:FF:000005">
    <property type="entry name" value="Phosphatidylinositol 4-kinase, catalytic, alpha"/>
    <property type="match status" value="1"/>
</dbReference>
<name>A0A2A2K9U7_9BILA</name>
<dbReference type="Proteomes" id="UP000218231">
    <property type="component" value="Unassembled WGS sequence"/>
</dbReference>
<sequence>MKDVEDFVFNNLQCLAIALAKSAKLPESQVRRLLLNDLEKDLEKETLTHNVRCRLLSLGVYVLYSYDELVPLLVRVLESITEMKWIDDGLVNKHDNIPIQEQFSFCFNTVLSDIAARFPQQRDRIVSAQLDSLSCAVTTIENILNDAENIEHHKTYLLKLSCFVLGQLRSIGRYSCEWDLPLISMIFPLPFEVEGQTDKDENGPTTKTRPILLRRETSQKLSTDDEWNLRDPNKEPLSPKRFYKMYNKIGACFMMDFKLAHESTISLRFKPTELDKLSDIIMHLTRKTKDRRNGHSPDDTKNERTVFPVFEKLDEFATEIFDDNAIKRFPYKTVSETMILSCLTCLRDVLSSFDLLSPNRELSREFANEISSFGRSMLTLSEASRASIEDDKSKLPMSLKNELQIQKQKLQLQSAAAAMQLIVWAADEEIDSDDVASRISERIFAAATTGSRFQASCVVDDRQIETNSRERLSQLPLAIRALDSVGALAEKFPAVATATVVPMLSKFLLDPAPLLQKLAADYVLDKKGFPKETDKRNDQNRNDAGTGAAGSARKKFALETIRGAAIEALCRALQSAIHVEPDSVQACLASLSSKLFRGSATANSPYNALICENAIMTLGRIGVVLVSQSDVPDMVLQIYLQRFASPPSQLDVTMVRCLADMWIAGAKSIQDGVMKLFTQISIESSNRIYSQGGNSANEHRYTHVSLAVDVVLSKMAEKVDGDDNKLSLLVRLLELFVQLGIEGRRVGEKVSKSTVKMSTSAGNLGVLMPKIAALLRRMKPITNPTARLKNLFRDFWFYCTVLGFVVEYSGLWPDEWFKAVCDMATKSPVLVAQENLKSELIDNAAIRSDNISPMELQEVRNTILVELSHPVDVVPLVNRMDFAQCTYLLSVLKMEKMRVVYSDDRDSVHCFFKYIEDKTIRKDKGGMWLCLLAAAPIIFDAYLEAHKKNYEEESSMEALEYHTQFLLFQFNHNLREVRRTADTCISHLVDKFPFLLWNGNVLKTALRLLQALTQNLHNDPTCKDSMFTMRGFQWTIQLQDSLESRKAVVKDFSQRCEQILSEAIKWAPASTNSHLLEYVSAFGAASDSSLRLALDAVGKGAAENSSALYLNSLHMRSLYLGQIKGMLAVQKSQNEVNAEAALINLLEADFERAAKSDSNEELTQSVMLLTALFVALGEINERILHILTRTPLRNFTVPTMELCVMSWNWLLAAKPNVTNAFLQGMCRAFADSARLGLGLYERGKSPPSPLCEELKEPTPAPNFQPHIPWVHFIAERVDVAKYSSREQLDILELMFSQTLSLAVGKSNSNMGMASIPQAISEMQAQVSRSIETVGVRFRLLGCVLGMVQGEAAASRPSNVFIRQRVYSVAFHYFTLPPQGPTQQAAQLKEDIKMLIGFWLALHTDGKYIRKEVFTTTSDCDLIQHSMSQIQSSAPYDSTLTPSKSFLNQTWHATTSAYANTLTLSQKNAAVIALRNGDNRKPGKASQDAEKQVKIYLKRRNLLLLLVGNEIDRLLAWLYPLGDGSEDTNNVEQWMKSTLPDARTEARVLKENTRLAWEISPEMAVYLPSRFRNCEAVRTTVQSLAMHVQNWERCSPVMALSLLTPRQYPLHPITVQYAVRVLRSYPADALLMYIPQIVQAVRHDNMGYVTELIVHLGGHSQLLAHQLIWNMQTNMFTDEDSKCKDPVLHDPLRDITVRITNQFEGAAKRFHEAEFKLFSQLTSISGTIKPYPKGEARKKACLKALADVRQISSFSRNWQICSAAKAPFLARFKVIRTGVKELERIGLAAQSVARGERPPREADLHELKKATDNRVCWQAAIFKVGDDVRQDMLALQLMRIMKNVWSSIGISVSVFPYRVVATSPGCGVIECVPNSKSRDQLGRQTDFGLYEYFKTTYGDESCEAFQEARRNFVRSMAAYSVFSFLLQIKDRHNGNIMIDLNGHIIHIDFGFMFESSPGGNLGFEPDFKLSEEMVAIMGGKMEAAPFRQFASLCVQSYLAVRPYHKAFISLVSLMLDTGLPCFRGKTIQQLRARFTPEMSEREAARYMHGVIQNCFMNIRSKMYDQLQYIQNEIPY</sequence>
<feature type="domain" description="PIK helical" evidence="7">
    <location>
        <begin position="1520"/>
        <end position="1694"/>
    </location>
</feature>
<dbReference type="InterPro" id="IPR015433">
    <property type="entry name" value="PI3/4_kinase"/>
</dbReference>
<dbReference type="Gene3D" id="3.30.1010.10">
    <property type="entry name" value="Phosphatidylinositol 3-kinase Catalytic Subunit, Chain A, domain 4"/>
    <property type="match status" value="1"/>
</dbReference>
<keyword evidence="9" id="KW-1185">Reference proteome</keyword>
<dbReference type="EMBL" id="LIAE01009215">
    <property type="protein sequence ID" value="PAV70721.1"/>
    <property type="molecule type" value="Genomic_DNA"/>
</dbReference>
<dbReference type="InterPro" id="IPR016024">
    <property type="entry name" value="ARM-type_fold"/>
</dbReference>
<dbReference type="InterPro" id="IPR042236">
    <property type="entry name" value="PI3K_accessory_sf"/>
</dbReference>
<evidence type="ECO:0000259" key="7">
    <source>
        <dbReference type="PROSITE" id="PS51545"/>
    </source>
</evidence>
<evidence type="ECO:0000256" key="1">
    <source>
        <dbReference type="ARBA" id="ARBA00006209"/>
    </source>
</evidence>
<dbReference type="SUPFAM" id="SSF48371">
    <property type="entry name" value="ARM repeat"/>
    <property type="match status" value="2"/>
</dbReference>
<dbReference type="PANTHER" id="PTHR10048:SF15">
    <property type="entry name" value="PHOSPHATIDYLINOSITOL 4-KINASE ALPHA"/>
    <property type="match status" value="1"/>
</dbReference>
<protein>
    <recommendedName>
        <fullName evidence="2">1-phosphatidylinositol 4-kinase</fullName>
        <ecNumber evidence="2">2.7.1.67</ecNumber>
    </recommendedName>
</protein>
<dbReference type="Pfam" id="PF00454">
    <property type="entry name" value="PI3_PI4_kinase"/>
    <property type="match status" value="1"/>
</dbReference>
<dbReference type="SMART" id="SM00146">
    <property type="entry name" value="PI3Kc"/>
    <property type="match status" value="1"/>
</dbReference>
<accession>A0A2A2K9U7</accession>
<dbReference type="GO" id="GO:0048015">
    <property type="term" value="P:phosphatidylinositol-mediated signaling"/>
    <property type="evidence" value="ECO:0007669"/>
    <property type="project" value="TreeGrafter"/>
</dbReference>
<dbReference type="InterPro" id="IPR000403">
    <property type="entry name" value="PI3/4_kinase_cat_dom"/>
</dbReference>
<dbReference type="OrthoDB" id="10264149at2759"/>
<dbReference type="GO" id="GO:0004430">
    <property type="term" value="F:1-phosphatidylinositol 4-kinase activity"/>
    <property type="evidence" value="ECO:0007669"/>
    <property type="project" value="UniProtKB-EC"/>
</dbReference>
<dbReference type="InterPro" id="IPR036940">
    <property type="entry name" value="PI3/4_kinase_cat_sf"/>
</dbReference>
<dbReference type="STRING" id="2018661.A0A2A2K9U7"/>
<keyword evidence="4" id="KW-0418">Kinase</keyword>
<dbReference type="PROSITE" id="PS00915">
    <property type="entry name" value="PI3_4_KINASE_1"/>
    <property type="match status" value="1"/>
</dbReference>
<dbReference type="Pfam" id="PF19274">
    <property type="entry name" value="PI4K_N"/>
    <property type="match status" value="3"/>
</dbReference>
<dbReference type="CDD" id="cd05167">
    <property type="entry name" value="PI4Kc_III_alpha"/>
    <property type="match status" value="1"/>
</dbReference>
<dbReference type="PANTHER" id="PTHR10048">
    <property type="entry name" value="PHOSPHATIDYLINOSITOL KINASE"/>
    <property type="match status" value="1"/>
</dbReference>
<organism evidence="8 9">
    <name type="scientific">Diploscapter pachys</name>
    <dbReference type="NCBI Taxonomy" id="2018661"/>
    <lineage>
        <taxon>Eukaryota</taxon>
        <taxon>Metazoa</taxon>
        <taxon>Ecdysozoa</taxon>
        <taxon>Nematoda</taxon>
        <taxon>Chromadorea</taxon>
        <taxon>Rhabditida</taxon>
        <taxon>Rhabditina</taxon>
        <taxon>Rhabditomorpha</taxon>
        <taxon>Rhabditoidea</taxon>
        <taxon>Rhabditidae</taxon>
        <taxon>Diploscapter</taxon>
    </lineage>
</organism>
<dbReference type="InterPro" id="IPR011009">
    <property type="entry name" value="Kinase-like_dom_sf"/>
</dbReference>
<dbReference type="GO" id="GO:0005886">
    <property type="term" value="C:plasma membrane"/>
    <property type="evidence" value="ECO:0007669"/>
    <property type="project" value="TreeGrafter"/>
</dbReference>
<dbReference type="Pfam" id="PF00613">
    <property type="entry name" value="PI3Ka"/>
    <property type="match status" value="1"/>
</dbReference>
<dbReference type="PROSITE" id="PS50290">
    <property type="entry name" value="PI3_4_KINASE_3"/>
    <property type="match status" value="1"/>
</dbReference>